<dbReference type="InterPro" id="IPR009849">
    <property type="entry name" value="DUF1410"/>
</dbReference>
<organism evidence="4 5">
    <name type="scientific">Mesomycoplasma hyopneumoniae 168-L</name>
    <dbReference type="NCBI Taxonomy" id="1116211"/>
    <lineage>
        <taxon>Bacteria</taxon>
        <taxon>Bacillati</taxon>
        <taxon>Mycoplasmatota</taxon>
        <taxon>Mycoplasmoidales</taxon>
        <taxon>Metamycoplasmataceae</taxon>
        <taxon>Mesomycoplasma</taxon>
    </lineage>
</organism>
<evidence type="ECO:0000256" key="1">
    <source>
        <dbReference type="SAM" id="MobiDB-lite"/>
    </source>
</evidence>
<feature type="domain" description="DUF1410" evidence="3">
    <location>
        <begin position="1290"/>
        <end position="1347"/>
    </location>
</feature>
<dbReference type="RefSeq" id="WP_016340229.1">
    <property type="nucleotide sequence ID" value="NC_021283.1"/>
</dbReference>
<keyword evidence="2" id="KW-0812">Transmembrane</keyword>
<keyword evidence="5" id="KW-1185">Reference proteome</keyword>
<accession>A0ABN4BDQ1</accession>
<feature type="region of interest" description="Disordered" evidence="1">
    <location>
        <begin position="1736"/>
        <end position="1768"/>
    </location>
</feature>
<feature type="region of interest" description="Disordered" evidence="1">
    <location>
        <begin position="3427"/>
        <end position="3457"/>
    </location>
</feature>
<gene>
    <name evidence="4" type="ORF">MHP168L_456</name>
</gene>
<dbReference type="Pfam" id="PF07198">
    <property type="entry name" value="DUF1410"/>
    <property type="match status" value="1"/>
</dbReference>
<proteinExistence type="predicted"/>
<name>A0ABN4BDQ1_MESH1</name>
<reference evidence="4 5" key="1">
    <citation type="journal article" date="2013" name="BMC Genomics">
        <title>Comparative genomic analyses of Mycoplasma hyopneumoniae pathogenic 168 strain and its high-passaged attenuated strain.</title>
        <authorList>
            <person name="Liu W."/>
            <person name="Xiao S."/>
            <person name="Li M."/>
            <person name="Guo S."/>
            <person name="Li S."/>
            <person name="Luo R."/>
            <person name="Feng Z."/>
            <person name="Li B."/>
            <person name="Zhou Z."/>
            <person name="Shao G."/>
            <person name="Chen H."/>
            <person name="Fang L."/>
        </authorList>
    </citation>
    <scope>NUCLEOTIDE SEQUENCE [LARGE SCALE GENOMIC DNA]</scope>
    <source>
        <strain evidence="4 5">168-L</strain>
    </source>
</reference>
<evidence type="ECO:0000256" key="2">
    <source>
        <dbReference type="SAM" id="Phobius"/>
    </source>
</evidence>
<feature type="region of interest" description="Disordered" evidence="1">
    <location>
        <begin position="2852"/>
        <end position="2874"/>
    </location>
</feature>
<feature type="region of interest" description="Disordered" evidence="1">
    <location>
        <begin position="2666"/>
        <end position="2686"/>
    </location>
</feature>
<keyword evidence="2" id="KW-0472">Membrane</keyword>
<evidence type="ECO:0000259" key="3">
    <source>
        <dbReference type="Pfam" id="PF07198"/>
    </source>
</evidence>
<sequence>MAKKNEVRNDKKLNSYLNKKLLAASGFITGSIIALSPYLAKLLSPKTIYVTEFVGNNIQAATGEFSFKLQGKNQADTSWAKNADLELVYINQKSKYQVKSKIVYNQELDNFSTYIDSLLPGSIYQVQLVSPNNPRYYFSFLKTSQFFSTKNQVEKFSYYDLDNTTILDLGLEDSQNLLEEANLILYYKQVGTNKILTANGQIKGDKRKNALFSFNNLVRGQNYEIVDLKYYFDNPNSLFDLEISPLANRFFRPSPISGKIESLSQKAFGLNSALVEISLVLDSKKVKLSNNEKINLEYYWKDESDNYQFGLANDVDLIIQGSKVYANLDLSDIPGGAKFWISRIWNNSGSLSFRVDKKLWFISSPEVARIKTFVDGNNTSSFDVKFNDQSLLLNGKDIKINFFADDKPSKMLSTVGQVIGNKMLSFAKNLEKEKHFTIASFEILGNITNFDQESSQKPTSTIFFSKNFNPKEKKFFTHATSAQIEGITIDKISEDSSRISVVLDSADDFIKDKIATLYFKVAGSTNLIKSEARAFNISGNKLVLAWDLINLEPGTNYFIDSIGIADNNQEFVNKLYLNFGPNIYADQLNWTTRPAISSITYIKKSETAIALNIAIKNALEPLKTATIKYKELKPGGQTKTIKAQIESNTVISSLLVENLEKGLDYQIESIEIDNYKSSKGSNDILPVSKTISQAQRIFGVHAPLVIKSITNLQEEQTSAKLKVDFTPETYKAIGNNEVKLYYSLAGSSKLLSTTTKIGQNSQGSKDNTNQNTLEFNLSNLEIGSKYNINSIVLARKILGLNGEEEIIERNMLFGDFTNKFDAKQQYFYTKSAIIEVGYDNSYEQRVIATFILADAKGEYNGKTAKLKYTLVEKNGDKQKASSAQAKQGEITAPIVGARIRFDITDLYKQGIYEINENSLEILDAPSASPKRAKRSLSASNSYQVSTFQTSQTQAKTIPFKAKLLATNEKKQFSTIPKTANITSLNLIKRTKNEAEFEIEFGRDFLRQNQENSQNTEKLDDFLDSQKLKVRYKKFGGESQEQIVQAEKDVISQKTNFKLKNLENGQQYIILGFEQVKQDDPKHPKVDIYLDDLDFYKDQIIATSAVIKKLEIDTSIERQAKVHLELKDGGRYTAGKKVTLEIEKIGENGQVQNSNGSNSNLRLEQVSLNGIYNFTFINLDKLAKYKIKSVKFEKEVNQPKVRKARSLLASQNPFRSNISEFNAVFVNVQAEEVQEEEIELFEVESKNLEPKKTFITSAQTAKINKIEYESITTNSLTIKLTFDNLDDYLGQKDIELTYNNLSTKSSVSIKEAKVDVNNKTISFSLNNLNPGDKYEIESLKLKNETVSVRNQQNLKKNEFKFEFDKSPNTQAGFEKQFFSPTPNLAEISPESTSETSARITIKLNDKGANWNSKYLQIKLEGENGAQLPNSNQNKVYTAQIINGLAIFEINGLQKAASYKITEAKVAEQPQEQITASNASGNEIEGFSSGQKSQTKIIKNFELEAESATIVDISYQSDNNWANIQIKFAKKETFLTEEKHGKKRKLRFTFKHSITGKQVSIEKEFATNSSQNTNPQLDLRLDASSQLEAGALYLLVKIEDVSDQQGPKKLRIFKFDDEEVGSKKKKEENPPKVFSKLYFATKPEVISYSITKKDETTYIANFDIVDPLAGRGIEAGGFEDRDIKIKLKKILAGDGTNNNNNSQSLEFSAKANNSKISFEFSDLEKNATYKLESLTWADSESQQNSSQTNKVDPTVKNQNSTSQNNPNFSDFAIKEIDTKTHSKIEGEITNNGKIAFGSNFIIYPESAKIIKIEKDDKKNDQATITLTFDAKDQYLKHNDYKNKLKLVYYQVGDSQEKEVELSQDSQGSNEIKFKAELRSLQGGNGFHIVGLKNELNSARRSRRSTNNSAIQKINFYFDGNAVKNDARQFATLPIINSIQQFRNGLNPNQYDFIFSLKDGGEVFKNKTSLKAKIQYKKVVGGKNAKATIEEVEAEIKKLAQKPQSSSSSAKSDQSSLENSTTFKFTLRNLDLFAQYYIEKIAYDQTNVDNIILKEESQQINSDTSGFFRFSQQANPKRAFITFPDKVEVEKIEIKPDFKKDSAKVVLEFAKKYQGFLEVYNKMAIVYKNPKGLFEEVKIDNKNMIALLQSQSGQNPKVEVEIKNISQPGKYIIDHIKFTDQKTQTIKAISHLELPPVSIKESITISQRSFYTNSQVVSIRKKYIGETTATIEIVIDDPYGSYIGKKVKGSFKLENSQVSSSNSGTTASAEIVGDEIGKTSKAVFLLNGLAKASDYTINKIEFEKEDQGNQSQLKTPQNIEFNDIKVLETAKASQLTSQPSSAQEVKKFKTDFLSANALGVIYQPDRSNSSPTPWNKAKVRVFFGAEDKPLKDKQTKLKLVYQSSKYGISTTGHKEVDAQIFRADQFRSEKQNWKNNLPDQANFYYEFDLEGLDPGAKYQVIGLLDPQQKIRINVPNENGITTSLFSSSSTSQQNTPSFNFNTAPLITKLAYVARENSIKLIFDVENSQKLTFENSKMEIKYKKLKNKYQEYGWQNPSDPIDKTPKTSSELQVSAKEVKNEQILITKSKNDDSTLTRLEVELTGLDKGSWYLIDSVNLKNVQGQQGDFNLFIDKGEWEKDSNKLKTDSAEKWPTIINTSIESASIENVKTSTTDQMRVPKNGGSSQNQNRKAELRQGWFEVEFAKKDLGFLKDKYKIQLELESVDKDVFYTNTVEIKDSSSSSNTIKVQLEAKNLTPGDRYTIKNYIFTLKPEMANKFAVSLPQNLRAKPKRTNYNLLTENAIKSIKYEAIREGQTNVFVELFNNNGLLDGKRLTLSSEIDENYGNKYIPESWKKKNKEAMKTTSRNKVRDRKNGTKNNTINFQVKSSIKKGKEYIIKRINNGGRQLTFDDPIKEESAIQRRFYSRADKANLTSSTITNVTTNSADIELTFAEDDAFLKGETITLYLENSESGQQVKSIGSTTFISAPTNNQTELKATFKFDNVLKPGIWYTIKALTSKAVNLTVDKNTHKGEVDLVKGWKRNQNKRRKRSTSQKTVDLEFITEPLITKVTTDPEDDTATVTLAGWTEDLTKAGFDTELQVKKEGESNPYTNTIQWIQLNGKKNKFKAQNKDLIKFTKYTDINLILKKGGQPQKIKSLSNNLKVEFDNLIINGGRKSEREFRTTARYLNLARSNPVKIIPVSTTQVIIEVTLGTQDAKSLQGIPMILKYKKVGPKYSLAYNEQELESEPVGVNLVDSKLTFSLANLESGSIYKIVKVLPKKPSDQPNHIIDEKVELKLNQAMLKNIDQIALEGVNQVTRNGQKVDILFAPQNIRPQLIKGWSIPISYKVYKGEKIKVQFNQEVVTTINDEWLKNNLEIKINKQKIINKAVLSQWTWDPELQTASAELKPYLIETLIGAAITVEIKNPEKFNPNPMEYDKSFQSTRPTQSRQRQNLPGSSITFTSSTTIATVTPMHIDYIMPGLMGFTYAVYDPLDQIMPTGSEWNPYGEFADLTPYKDQNWLEVIWDRTETAPTKRQPGGKKWNMKPPSLNQQVEIIKITGPPVAIRTSRKQKEPNPEKTAKVRYITLYWNINVDQGKYSLPQSLRGPKIQFKPNSISKLPIRLRIKSMSENTIAAAISLNAENPNPNLPGFVMPQWDLANPHDAISLPLNGVTWVQKWRGKANKLIPESWVQNRTKINEALFWSAPGFEFGFKESLRNDTWYLNAKNPTKSPDGYMFDYYGETLVTDTREIALIYIDGKAKNTLKVGRSTLINNGRQRGPKVKWTGTKNERWPVAVLVKEGNNYLPFLYSPDNYYQVFNPVNPPKLSDYYDNDGDA</sequence>
<evidence type="ECO:0000313" key="4">
    <source>
        <dbReference type="EMBL" id="AGM22231.1"/>
    </source>
</evidence>
<feature type="transmembrane region" description="Helical" evidence="2">
    <location>
        <begin position="21"/>
        <end position="40"/>
    </location>
</feature>
<dbReference type="EMBL" id="CP003131">
    <property type="protein sequence ID" value="AGM22231.1"/>
    <property type="molecule type" value="Genomic_DNA"/>
</dbReference>
<dbReference type="Proteomes" id="UP000013962">
    <property type="component" value="Chromosome"/>
</dbReference>
<feature type="compositionally biased region" description="Polar residues" evidence="1">
    <location>
        <begin position="1736"/>
        <end position="1766"/>
    </location>
</feature>
<keyword evidence="2" id="KW-1133">Transmembrane helix</keyword>
<feature type="compositionally biased region" description="Low complexity" evidence="1">
    <location>
        <begin position="3438"/>
        <end position="3457"/>
    </location>
</feature>
<protein>
    <recommendedName>
        <fullName evidence="3">DUF1410 domain-containing protein</fullName>
    </recommendedName>
</protein>
<evidence type="ECO:0000313" key="5">
    <source>
        <dbReference type="Proteomes" id="UP000013962"/>
    </source>
</evidence>